<evidence type="ECO:0000313" key="1">
    <source>
        <dbReference type="EMBL" id="MDT0647769.1"/>
    </source>
</evidence>
<dbReference type="Proteomes" id="UP001245285">
    <property type="component" value="Unassembled WGS sequence"/>
</dbReference>
<organism evidence="1 2">
    <name type="scientific">Autumnicola lenta</name>
    <dbReference type="NCBI Taxonomy" id="3075593"/>
    <lineage>
        <taxon>Bacteria</taxon>
        <taxon>Pseudomonadati</taxon>
        <taxon>Bacteroidota</taxon>
        <taxon>Flavobacteriia</taxon>
        <taxon>Flavobacteriales</taxon>
        <taxon>Flavobacteriaceae</taxon>
        <taxon>Autumnicola</taxon>
    </lineage>
</organism>
<comment type="caution">
    <text evidence="1">The sequence shown here is derived from an EMBL/GenBank/DDBJ whole genome shotgun (WGS) entry which is preliminary data.</text>
</comment>
<keyword evidence="2" id="KW-1185">Reference proteome</keyword>
<proteinExistence type="predicted"/>
<accession>A0ABU3CN41</accession>
<evidence type="ECO:0000313" key="2">
    <source>
        <dbReference type="Proteomes" id="UP001245285"/>
    </source>
</evidence>
<sequence length="63" mass="7138">MGFAPYVEMIPGVVIINQIHPFTPCFMTNNGLKVFAINMEELKGKKKFEKEDCRTATEIARCS</sequence>
<name>A0ABU3CN41_9FLAO</name>
<dbReference type="RefSeq" id="WP_311495872.1">
    <property type="nucleotide sequence ID" value="NZ_JAVRHO010000021.1"/>
</dbReference>
<reference evidence="1 2" key="1">
    <citation type="submission" date="2023-09" db="EMBL/GenBank/DDBJ databases">
        <authorList>
            <person name="Rey-Velasco X."/>
        </authorList>
    </citation>
    <scope>NUCLEOTIDE SEQUENCE [LARGE SCALE GENOMIC DNA]</scope>
    <source>
        <strain evidence="1 2">F260</strain>
    </source>
</reference>
<protein>
    <submittedName>
        <fullName evidence="1">Uncharacterized protein</fullName>
    </submittedName>
</protein>
<dbReference type="EMBL" id="JAVRHO010000021">
    <property type="protein sequence ID" value="MDT0647769.1"/>
    <property type="molecule type" value="Genomic_DNA"/>
</dbReference>
<gene>
    <name evidence="1" type="ORF">RM545_13800</name>
</gene>